<comment type="caution">
    <text evidence="5">The sequence shown here is derived from an EMBL/GenBank/DDBJ whole genome shotgun (WGS) entry which is preliminary data.</text>
</comment>
<evidence type="ECO:0000256" key="3">
    <source>
        <dbReference type="ARBA" id="ARBA00023163"/>
    </source>
</evidence>
<dbReference type="Proteomes" id="UP000004090">
    <property type="component" value="Unassembled WGS sequence"/>
</dbReference>
<dbReference type="InterPro" id="IPR043425">
    <property type="entry name" value="NusG-like"/>
</dbReference>
<evidence type="ECO:0000313" key="5">
    <source>
        <dbReference type="EMBL" id="EDP10401.1"/>
    </source>
</evidence>
<dbReference type="InterPro" id="IPR006645">
    <property type="entry name" value="NGN-like_dom"/>
</dbReference>
<organism evidence="5 6">
    <name type="scientific">Amedibacillus dolichus DSM 3991</name>
    <dbReference type="NCBI Taxonomy" id="428127"/>
    <lineage>
        <taxon>Bacteria</taxon>
        <taxon>Bacillati</taxon>
        <taxon>Bacillota</taxon>
        <taxon>Erysipelotrichia</taxon>
        <taxon>Erysipelotrichales</taxon>
        <taxon>Erysipelotrichaceae</taxon>
        <taxon>Amedibacillus</taxon>
    </lineage>
</organism>
<feature type="domain" description="KOW" evidence="4">
    <location>
        <begin position="128"/>
        <end position="155"/>
    </location>
</feature>
<dbReference type="NCBIfam" id="NF033641">
    <property type="entry name" value="antiterm_LoaP"/>
    <property type="match status" value="1"/>
</dbReference>
<accession>A8RDZ7</accession>
<evidence type="ECO:0000256" key="1">
    <source>
        <dbReference type="ARBA" id="ARBA00022814"/>
    </source>
</evidence>
<dbReference type="InterPro" id="IPR008991">
    <property type="entry name" value="Translation_prot_SH3-like_sf"/>
</dbReference>
<dbReference type="SUPFAM" id="SSF82679">
    <property type="entry name" value="N-utilization substance G protein NusG, N-terminal domain"/>
    <property type="match status" value="1"/>
</dbReference>
<reference evidence="5 6" key="2">
    <citation type="submission" date="2007-09" db="EMBL/GenBank/DDBJ databases">
        <authorList>
            <person name="Fulton L."/>
            <person name="Clifton S."/>
            <person name="Fulton B."/>
            <person name="Xu J."/>
            <person name="Minx P."/>
            <person name="Pepin K.H."/>
            <person name="Johnson M."/>
            <person name="Thiruvilangam P."/>
            <person name="Bhonagiri V."/>
            <person name="Nash W.E."/>
            <person name="Mardis E.R."/>
            <person name="Wilson R.K."/>
        </authorList>
    </citation>
    <scope>NUCLEOTIDE SEQUENCE [LARGE SCALE GENOMIC DNA]</scope>
    <source>
        <strain evidence="5 6">DSM 3991</strain>
    </source>
</reference>
<protein>
    <recommendedName>
        <fullName evidence="4">KOW domain-containing protein</fullName>
    </recommendedName>
</protein>
<keyword evidence="1" id="KW-0889">Transcription antitermination</keyword>
<dbReference type="InterPro" id="IPR014722">
    <property type="entry name" value="Rib_uL2_dom2"/>
</dbReference>
<dbReference type="STRING" id="428127.EUBDOL_01643"/>
<evidence type="ECO:0000259" key="4">
    <source>
        <dbReference type="SMART" id="SM00739"/>
    </source>
</evidence>
<dbReference type="SMART" id="SM00739">
    <property type="entry name" value="KOW"/>
    <property type="match status" value="1"/>
</dbReference>
<proteinExistence type="predicted"/>
<dbReference type="SUPFAM" id="SSF50104">
    <property type="entry name" value="Translation proteins SH3-like domain"/>
    <property type="match status" value="1"/>
</dbReference>
<keyword evidence="2" id="KW-0805">Transcription regulation</keyword>
<dbReference type="PANTHER" id="PTHR30265:SF4">
    <property type="entry name" value="KOW MOTIF FAMILY PROTEIN, EXPRESSED"/>
    <property type="match status" value="1"/>
</dbReference>
<reference evidence="5 6" key="1">
    <citation type="submission" date="2007-09" db="EMBL/GenBank/DDBJ databases">
        <title>Draft genome sequence of Eubacterium dolichum (DSM 3991).</title>
        <authorList>
            <person name="Sudarsanam P."/>
            <person name="Ley R."/>
            <person name="Guruge J."/>
            <person name="Turnbaugh P.J."/>
            <person name="Mahowald M."/>
            <person name="Liep D."/>
            <person name="Gordon J."/>
        </authorList>
    </citation>
    <scope>NUCLEOTIDE SEQUENCE [LARGE SCALE GENOMIC DNA]</scope>
    <source>
        <strain evidence="5 6">DSM 3991</strain>
    </source>
</reference>
<evidence type="ECO:0000313" key="6">
    <source>
        <dbReference type="Proteomes" id="UP000004090"/>
    </source>
</evidence>
<dbReference type="CDD" id="cd09889">
    <property type="entry name" value="NGN_Bact_2"/>
    <property type="match status" value="1"/>
</dbReference>
<dbReference type="eggNOG" id="COG0250">
    <property type="taxonomic scope" value="Bacteria"/>
</dbReference>
<gene>
    <name evidence="5" type="ORF">EUBDOL_01643</name>
</gene>
<evidence type="ECO:0000256" key="2">
    <source>
        <dbReference type="ARBA" id="ARBA00023015"/>
    </source>
</evidence>
<dbReference type="CDD" id="cd06091">
    <property type="entry name" value="KOW_NusG"/>
    <property type="match status" value="1"/>
</dbReference>
<dbReference type="InterPro" id="IPR047663">
    <property type="entry name" value="Transcription_antiterm_LoaP"/>
</dbReference>
<dbReference type="InterPro" id="IPR036735">
    <property type="entry name" value="NGN_dom_sf"/>
</dbReference>
<keyword evidence="3" id="KW-0804">Transcription</keyword>
<dbReference type="Pfam" id="PF02357">
    <property type="entry name" value="NusG"/>
    <property type="match status" value="1"/>
</dbReference>
<dbReference type="Gene3D" id="3.30.70.940">
    <property type="entry name" value="NusG, N-terminal domain"/>
    <property type="match status" value="1"/>
</dbReference>
<name>A8RDZ7_9FIRM</name>
<dbReference type="InterPro" id="IPR005824">
    <property type="entry name" value="KOW"/>
</dbReference>
<dbReference type="Gene3D" id="2.30.30.30">
    <property type="match status" value="1"/>
</dbReference>
<dbReference type="HOGENOM" id="CLU_067287_2_0_9"/>
<dbReference type="PANTHER" id="PTHR30265">
    <property type="entry name" value="RHO-INTERACTING TRANSCRIPTION TERMINATION FACTOR NUSG"/>
    <property type="match status" value="1"/>
</dbReference>
<dbReference type="EMBL" id="ABAW02000024">
    <property type="protein sequence ID" value="EDP10401.1"/>
    <property type="molecule type" value="Genomic_DNA"/>
</dbReference>
<sequence length="182" mass="21052">MVGEAYSFGGEKMNWYVVQVRSGHEKQIAEKCRTMISNDILTECFIPEYIHKRKFSGVWHDVKDVLFKGYVFMITDKIDLLYSELKKIPDFVKVIGKKQAEIYPLDEDEIAFMKSFGKKGHIVDMSIGFIRGDKIYITEGPLQGKEGLIVKIDRHKRIAYLRLSMFNKETTTKVGLEIISKC</sequence>
<dbReference type="GO" id="GO:0006354">
    <property type="term" value="P:DNA-templated transcription elongation"/>
    <property type="evidence" value="ECO:0007669"/>
    <property type="project" value="InterPro"/>
</dbReference>
<dbReference type="GO" id="GO:0031564">
    <property type="term" value="P:transcription antitermination"/>
    <property type="evidence" value="ECO:0007669"/>
    <property type="project" value="UniProtKB-KW"/>
</dbReference>
<dbReference type="AlphaFoldDB" id="A8RDZ7"/>
<dbReference type="Pfam" id="PF00467">
    <property type="entry name" value="KOW"/>
    <property type="match status" value="1"/>
</dbReference>